<dbReference type="Gene3D" id="3.40.640.10">
    <property type="entry name" value="Type I PLP-dependent aspartate aminotransferase-like (Major domain)"/>
    <property type="match status" value="1"/>
</dbReference>
<dbReference type="GO" id="GO:0004400">
    <property type="term" value="F:histidinol-phosphate transaminase activity"/>
    <property type="evidence" value="ECO:0007669"/>
    <property type="project" value="UniProtKB-UniRule"/>
</dbReference>
<dbReference type="EC" id="2.6.1.9" evidence="12"/>
<evidence type="ECO:0000256" key="7">
    <source>
        <dbReference type="ARBA" id="ARBA00022605"/>
    </source>
</evidence>
<dbReference type="Pfam" id="PF00155">
    <property type="entry name" value="Aminotran_1_2"/>
    <property type="match status" value="1"/>
</dbReference>
<keyword evidence="6 12" id="KW-0032">Aminotransferase</keyword>
<dbReference type="InterPro" id="IPR004839">
    <property type="entry name" value="Aminotransferase_I/II_large"/>
</dbReference>
<dbReference type="InterPro" id="IPR015421">
    <property type="entry name" value="PyrdxlP-dep_Trfase_major"/>
</dbReference>
<gene>
    <name evidence="12" type="primary">hisC</name>
    <name evidence="14" type="ORF">SAMN04488090_3535</name>
</gene>
<sequence>MFSLNTLVRPHLLSLTPYSSARDEYSGKEGVFLDANENPLGSASAGRYNRYPDPYQWAIKEKLAPLKGVRPQQILLGNGSDEPIDLLVRLFCEPKEDHILILPPTYGMYEVSANIQNVGIKKVPLTADFQLDVPAVLNSVDNHTKIIWLCSPNNPSGNVLNRADIIRIVEATSCIVVVDEAYIDFAPESTLLSELDRYPNLVVLQTFSKAWGLAGLRVGMCFASEEIIALLNKIKSPYNLSSSTQAILAEALNGVEKKNEMVRDILRNRERLRETLLTLPNVETIFPSDSNQLLVKFTDSAAVFHYLLENKVIVRDRSKVMHCENCLRISIGTEEEDRRLTDLLAAFAAKA</sequence>
<evidence type="ECO:0000313" key="14">
    <source>
        <dbReference type="EMBL" id="SDM46267.1"/>
    </source>
</evidence>
<dbReference type="Proteomes" id="UP000198901">
    <property type="component" value="Unassembled WGS sequence"/>
</dbReference>
<evidence type="ECO:0000256" key="10">
    <source>
        <dbReference type="ARBA" id="ARBA00023102"/>
    </source>
</evidence>
<evidence type="ECO:0000256" key="5">
    <source>
        <dbReference type="ARBA" id="ARBA00011738"/>
    </source>
</evidence>
<evidence type="ECO:0000256" key="6">
    <source>
        <dbReference type="ARBA" id="ARBA00022576"/>
    </source>
</evidence>
<evidence type="ECO:0000256" key="9">
    <source>
        <dbReference type="ARBA" id="ARBA00022898"/>
    </source>
</evidence>
<evidence type="ECO:0000256" key="1">
    <source>
        <dbReference type="ARBA" id="ARBA00001933"/>
    </source>
</evidence>
<dbReference type="InterPro" id="IPR015424">
    <property type="entry name" value="PyrdxlP-dep_Trfase"/>
</dbReference>
<keyword evidence="9 12" id="KW-0663">Pyridoxal phosphate</keyword>
<evidence type="ECO:0000256" key="3">
    <source>
        <dbReference type="ARBA" id="ARBA00005189"/>
    </source>
</evidence>
<comment type="cofactor">
    <cofactor evidence="1 12">
        <name>pyridoxal 5'-phosphate</name>
        <dbReference type="ChEBI" id="CHEBI:597326"/>
    </cofactor>
</comment>
<dbReference type="Gene3D" id="3.90.1150.10">
    <property type="entry name" value="Aspartate Aminotransferase, domain 1"/>
    <property type="match status" value="1"/>
</dbReference>
<organism evidence="14 15">
    <name type="scientific">Siphonobacter aquaeclarae</name>
    <dbReference type="NCBI Taxonomy" id="563176"/>
    <lineage>
        <taxon>Bacteria</taxon>
        <taxon>Pseudomonadati</taxon>
        <taxon>Bacteroidota</taxon>
        <taxon>Cytophagia</taxon>
        <taxon>Cytophagales</taxon>
        <taxon>Cytophagaceae</taxon>
        <taxon>Siphonobacter</taxon>
    </lineage>
</organism>
<proteinExistence type="inferred from homology"/>
<dbReference type="STRING" id="563176.SAMN04488090_3535"/>
<dbReference type="EMBL" id="FNGS01000006">
    <property type="protein sequence ID" value="SDM46267.1"/>
    <property type="molecule type" value="Genomic_DNA"/>
</dbReference>
<evidence type="ECO:0000256" key="4">
    <source>
        <dbReference type="ARBA" id="ARBA00007970"/>
    </source>
</evidence>
<dbReference type="AlphaFoldDB" id="A0A1G9TEZ2"/>
<dbReference type="OrthoDB" id="9813612at2"/>
<dbReference type="HAMAP" id="MF_01023">
    <property type="entry name" value="HisC_aminotrans_2"/>
    <property type="match status" value="1"/>
</dbReference>
<dbReference type="UniPathway" id="UPA00031">
    <property type="reaction ID" value="UER00012"/>
</dbReference>
<dbReference type="InterPro" id="IPR005861">
    <property type="entry name" value="HisP_aminotrans"/>
</dbReference>
<dbReference type="PANTHER" id="PTHR42885:SF2">
    <property type="entry name" value="HISTIDINOL-PHOSPHATE AMINOTRANSFERASE"/>
    <property type="match status" value="1"/>
</dbReference>
<evidence type="ECO:0000259" key="13">
    <source>
        <dbReference type="Pfam" id="PF00155"/>
    </source>
</evidence>
<feature type="modified residue" description="N6-(pyridoxal phosphate)lysine" evidence="12">
    <location>
        <position position="209"/>
    </location>
</feature>
<comment type="pathway">
    <text evidence="3">Lipid metabolism.</text>
</comment>
<dbReference type="GO" id="GO:0000105">
    <property type="term" value="P:L-histidine biosynthetic process"/>
    <property type="evidence" value="ECO:0007669"/>
    <property type="project" value="UniProtKB-UniRule"/>
</dbReference>
<comment type="subunit">
    <text evidence="5 12">Homodimer.</text>
</comment>
<evidence type="ECO:0000256" key="11">
    <source>
        <dbReference type="ARBA" id="ARBA00047481"/>
    </source>
</evidence>
<evidence type="ECO:0000313" key="15">
    <source>
        <dbReference type="Proteomes" id="UP000198901"/>
    </source>
</evidence>
<keyword evidence="10 12" id="KW-0368">Histidine biosynthesis</keyword>
<keyword evidence="7 12" id="KW-0028">Amino-acid biosynthesis</keyword>
<dbReference type="PROSITE" id="PS00599">
    <property type="entry name" value="AA_TRANSFER_CLASS_2"/>
    <property type="match status" value="1"/>
</dbReference>
<dbReference type="NCBIfam" id="TIGR01141">
    <property type="entry name" value="hisC"/>
    <property type="match status" value="1"/>
</dbReference>
<evidence type="ECO:0000256" key="2">
    <source>
        <dbReference type="ARBA" id="ARBA00005011"/>
    </source>
</evidence>
<dbReference type="CDD" id="cd00609">
    <property type="entry name" value="AAT_like"/>
    <property type="match status" value="1"/>
</dbReference>
<evidence type="ECO:0000256" key="8">
    <source>
        <dbReference type="ARBA" id="ARBA00022679"/>
    </source>
</evidence>
<keyword evidence="8 12" id="KW-0808">Transferase</keyword>
<keyword evidence="15" id="KW-1185">Reference proteome</keyword>
<comment type="catalytic activity">
    <reaction evidence="11 12">
        <text>L-histidinol phosphate + 2-oxoglutarate = 3-(imidazol-4-yl)-2-oxopropyl phosphate + L-glutamate</text>
        <dbReference type="Rhea" id="RHEA:23744"/>
        <dbReference type="ChEBI" id="CHEBI:16810"/>
        <dbReference type="ChEBI" id="CHEBI:29985"/>
        <dbReference type="ChEBI" id="CHEBI:57766"/>
        <dbReference type="ChEBI" id="CHEBI:57980"/>
        <dbReference type="EC" id="2.6.1.9"/>
    </reaction>
</comment>
<comment type="similarity">
    <text evidence="4 12">Belongs to the class-II pyridoxal-phosphate-dependent aminotransferase family. Histidinol-phosphate aminotransferase subfamily.</text>
</comment>
<protein>
    <recommendedName>
        <fullName evidence="12">Histidinol-phosphate aminotransferase</fullName>
        <ecNumber evidence="12">2.6.1.9</ecNumber>
    </recommendedName>
    <alternativeName>
        <fullName evidence="12">Imidazole acetol-phosphate transaminase</fullName>
    </alternativeName>
</protein>
<accession>A0A1G9TEZ2</accession>
<dbReference type="GO" id="GO:0030170">
    <property type="term" value="F:pyridoxal phosphate binding"/>
    <property type="evidence" value="ECO:0007669"/>
    <property type="project" value="InterPro"/>
</dbReference>
<feature type="domain" description="Aminotransferase class I/classII large" evidence="13">
    <location>
        <begin position="42"/>
        <end position="341"/>
    </location>
</feature>
<dbReference type="RefSeq" id="WP_093205357.1">
    <property type="nucleotide sequence ID" value="NZ_FNGS01000006.1"/>
</dbReference>
<dbReference type="InterPro" id="IPR015422">
    <property type="entry name" value="PyrdxlP-dep_Trfase_small"/>
</dbReference>
<dbReference type="InterPro" id="IPR001917">
    <property type="entry name" value="Aminotrans_II_pyridoxalP_BS"/>
</dbReference>
<name>A0A1G9TEZ2_9BACT</name>
<comment type="pathway">
    <text evidence="2 12">Amino-acid biosynthesis; L-histidine biosynthesis; L-histidine from 5-phospho-alpha-D-ribose 1-diphosphate: step 7/9.</text>
</comment>
<evidence type="ECO:0000256" key="12">
    <source>
        <dbReference type="HAMAP-Rule" id="MF_01023"/>
    </source>
</evidence>
<dbReference type="SUPFAM" id="SSF53383">
    <property type="entry name" value="PLP-dependent transferases"/>
    <property type="match status" value="1"/>
</dbReference>
<dbReference type="PANTHER" id="PTHR42885">
    <property type="entry name" value="HISTIDINOL-PHOSPHATE AMINOTRANSFERASE-RELATED"/>
    <property type="match status" value="1"/>
</dbReference>
<reference evidence="14 15" key="1">
    <citation type="submission" date="2016-10" db="EMBL/GenBank/DDBJ databases">
        <authorList>
            <person name="de Groot N.N."/>
        </authorList>
    </citation>
    <scope>NUCLEOTIDE SEQUENCE [LARGE SCALE GENOMIC DNA]</scope>
    <source>
        <strain evidence="14 15">DSM 21668</strain>
    </source>
</reference>